<feature type="region of interest" description="Disordered" evidence="1">
    <location>
        <begin position="1"/>
        <end position="29"/>
    </location>
</feature>
<feature type="region of interest" description="Disordered" evidence="1">
    <location>
        <begin position="95"/>
        <end position="151"/>
    </location>
</feature>
<proteinExistence type="predicted"/>
<sequence length="256" mass="28567">MPPKRREQTDKNKEVDSMPELEELPADEEHREMSVQNMVDRIEGHYHGHAIAKQPAESHEEIPEKNTVEMEGASKMMVEGILAYVKAVVSHITQSTTQGSFQHKGVEQGIGSSRAGETRRSIPTPQSLNERGATEDKDGKDSEDSSSEGDAHRNRTIVFHVGKFHISVDCNTGLVIFPEELKQCSDDKSKVVNHGDVGEDDSRCHLAANSALLARIEAQRAICDSADRELHRKYEQGDDLKLQNILFPDYQEPNEG</sequence>
<dbReference type="EMBL" id="KV014454">
    <property type="protein sequence ID" value="KZV22123.1"/>
    <property type="molecule type" value="Genomic_DNA"/>
</dbReference>
<keyword evidence="3" id="KW-1185">Reference proteome</keyword>
<dbReference type="AlphaFoldDB" id="A0A2Z7AK91"/>
<protein>
    <submittedName>
        <fullName evidence="2">Uncharacterized protein</fullName>
    </submittedName>
</protein>
<reference evidence="2 3" key="1">
    <citation type="journal article" date="2015" name="Proc. Natl. Acad. Sci. U.S.A.">
        <title>The resurrection genome of Boea hygrometrica: A blueprint for survival of dehydration.</title>
        <authorList>
            <person name="Xiao L."/>
            <person name="Yang G."/>
            <person name="Zhang L."/>
            <person name="Yang X."/>
            <person name="Zhao S."/>
            <person name="Ji Z."/>
            <person name="Zhou Q."/>
            <person name="Hu M."/>
            <person name="Wang Y."/>
            <person name="Chen M."/>
            <person name="Xu Y."/>
            <person name="Jin H."/>
            <person name="Xiao X."/>
            <person name="Hu G."/>
            <person name="Bao F."/>
            <person name="Hu Y."/>
            <person name="Wan P."/>
            <person name="Li L."/>
            <person name="Deng X."/>
            <person name="Kuang T."/>
            <person name="Xiang C."/>
            <person name="Zhu J.K."/>
            <person name="Oliver M.J."/>
            <person name="He Y."/>
        </authorList>
    </citation>
    <scope>NUCLEOTIDE SEQUENCE [LARGE SCALE GENOMIC DNA]</scope>
    <source>
        <strain evidence="3">cv. XS01</strain>
    </source>
</reference>
<dbReference type="OrthoDB" id="608866at2759"/>
<feature type="compositionally biased region" description="Basic and acidic residues" evidence="1">
    <location>
        <begin position="1"/>
        <end position="16"/>
    </location>
</feature>
<evidence type="ECO:0000313" key="3">
    <source>
        <dbReference type="Proteomes" id="UP000250235"/>
    </source>
</evidence>
<evidence type="ECO:0000256" key="1">
    <source>
        <dbReference type="SAM" id="MobiDB-lite"/>
    </source>
</evidence>
<feature type="compositionally biased region" description="Basic and acidic residues" evidence="1">
    <location>
        <begin position="132"/>
        <end position="151"/>
    </location>
</feature>
<dbReference type="Proteomes" id="UP000250235">
    <property type="component" value="Unassembled WGS sequence"/>
</dbReference>
<feature type="compositionally biased region" description="Acidic residues" evidence="1">
    <location>
        <begin position="17"/>
        <end position="26"/>
    </location>
</feature>
<name>A0A2Z7AK91_9LAMI</name>
<gene>
    <name evidence="2" type="ORF">F511_11651</name>
</gene>
<organism evidence="2 3">
    <name type="scientific">Dorcoceras hygrometricum</name>
    <dbReference type="NCBI Taxonomy" id="472368"/>
    <lineage>
        <taxon>Eukaryota</taxon>
        <taxon>Viridiplantae</taxon>
        <taxon>Streptophyta</taxon>
        <taxon>Embryophyta</taxon>
        <taxon>Tracheophyta</taxon>
        <taxon>Spermatophyta</taxon>
        <taxon>Magnoliopsida</taxon>
        <taxon>eudicotyledons</taxon>
        <taxon>Gunneridae</taxon>
        <taxon>Pentapetalae</taxon>
        <taxon>asterids</taxon>
        <taxon>lamiids</taxon>
        <taxon>Lamiales</taxon>
        <taxon>Gesneriaceae</taxon>
        <taxon>Didymocarpoideae</taxon>
        <taxon>Trichosporeae</taxon>
        <taxon>Loxocarpinae</taxon>
        <taxon>Dorcoceras</taxon>
    </lineage>
</organism>
<evidence type="ECO:0000313" key="2">
    <source>
        <dbReference type="EMBL" id="KZV22123.1"/>
    </source>
</evidence>
<accession>A0A2Z7AK91</accession>